<organism evidence="1 2">
    <name type="scientific">Avena sativa</name>
    <name type="common">Oat</name>
    <dbReference type="NCBI Taxonomy" id="4498"/>
    <lineage>
        <taxon>Eukaryota</taxon>
        <taxon>Viridiplantae</taxon>
        <taxon>Streptophyta</taxon>
        <taxon>Embryophyta</taxon>
        <taxon>Tracheophyta</taxon>
        <taxon>Spermatophyta</taxon>
        <taxon>Magnoliopsida</taxon>
        <taxon>Liliopsida</taxon>
        <taxon>Poales</taxon>
        <taxon>Poaceae</taxon>
        <taxon>BOP clade</taxon>
        <taxon>Pooideae</taxon>
        <taxon>Poodae</taxon>
        <taxon>Poeae</taxon>
        <taxon>Poeae Chloroplast Group 1 (Aveneae type)</taxon>
        <taxon>Aveninae</taxon>
        <taxon>Avena</taxon>
    </lineage>
</organism>
<dbReference type="Proteomes" id="UP001732700">
    <property type="component" value="Chromosome 2C"/>
</dbReference>
<sequence>MLACHAPRVTARQRAELFISGLPDHIRVDVELRDPQDLQSAMYYARAIEQRARAMQQAFPASDVRPAACVHRHHQARRSRP</sequence>
<protein>
    <submittedName>
        <fullName evidence="1">Uncharacterized protein</fullName>
    </submittedName>
</protein>
<dbReference type="EnsemblPlants" id="AVESA.00010b.r2.2CG0282910.1">
    <property type="protein sequence ID" value="AVESA.00010b.r2.2CG0282910.1.CDS.1"/>
    <property type="gene ID" value="AVESA.00010b.r2.2CG0282910"/>
</dbReference>
<reference evidence="1" key="1">
    <citation type="submission" date="2021-05" db="EMBL/GenBank/DDBJ databases">
        <authorList>
            <person name="Scholz U."/>
            <person name="Mascher M."/>
            <person name="Fiebig A."/>
        </authorList>
    </citation>
    <scope>NUCLEOTIDE SEQUENCE [LARGE SCALE GENOMIC DNA]</scope>
</reference>
<proteinExistence type="predicted"/>
<keyword evidence="2" id="KW-1185">Reference proteome</keyword>
<accession>A0ACD5UM39</accession>
<evidence type="ECO:0000313" key="2">
    <source>
        <dbReference type="Proteomes" id="UP001732700"/>
    </source>
</evidence>
<evidence type="ECO:0000313" key="1">
    <source>
        <dbReference type="EnsemblPlants" id="AVESA.00010b.r2.2CG0282910.1.CDS.1"/>
    </source>
</evidence>
<reference evidence="1" key="2">
    <citation type="submission" date="2025-09" db="UniProtKB">
        <authorList>
            <consortium name="EnsemblPlants"/>
        </authorList>
    </citation>
    <scope>IDENTIFICATION</scope>
</reference>
<name>A0ACD5UM39_AVESA</name>